<evidence type="ECO:0000256" key="8">
    <source>
        <dbReference type="ARBA" id="ARBA00022837"/>
    </source>
</evidence>
<comment type="catalytic activity">
    <reaction evidence="15 16">
        <text>Ca(2+)(in) + ATP + H2O = Ca(2+)(out) + ADP + phosphate + H(+)</text>
        <dbReference type="Rhea" id="RHEA:18105"/>
        <dbReference type="ChEBI" id="CHEBI:15377"/>
        <dbReference type="ChEBI" id="CHEBI:15378"/>
        <dbReference type="ChEBI" id="CHEBI:29108"/>
        <dbReference type="ChEBI" id="CHEBI:30616"/>
        <dbReference type="ChEBI" id="CHEBI:43474"/>
        <dbReference type="ChEBI" id="CHEBI:456216"/>
        <dbReference type="EC" id="7.2.2.10"/>
    </reaction>
</comment>
<evidence type="ECO:0000259" key="17">
    <source>
        <dbReference type="Pfam" id="PF00122"/>
    </source>
</evidence>
<accession>A0AAV8T364</accession>
<dbReference type="Gene3D" id="3.40.1110.10">
    <property type="entry name" value="Calcium-transporting ATPase, cytoplasmic domain N"/>
    <property type="match status" value="1"/>
</dbReference>
<feature type="transmembrane region" description="Helical" evidence="16">
    <location>
        <begin position="810"/>
        <end position="829"/>
    </location>
</feature>
<keyword evidence="4 16" id="KW-0109">Calcium transport</keyword>
<evidence type="ECO:0000256" key="13">
    <source>
        <dbReference type="ARBA" id="ARBA00023065"/>
    </source>
</evidence>
<evidence type="ECO:0000259" key="19">
    <source>
        <dbReference type="Pfam" id="PF00690"/>
    </source>
</evidence>
<feature type="transmembrane region" description="Helical" evidence="16">
    <location>
        <begin position="132"/>
        <end position="157"/>
    </location>
</feature>
<dbReference type="InterPro" id="IPR023214">
    <property type="entry name" value="HAD_sf"/>
</dbReference>
<dbReference type="SUPFAM" id="SSF81653">
    <property type="entry name" value="Calcium ATPase, transduction domain A"/>
    <property type="match status" value="1"/>
</dbReference>
<evidence type="ECO:0000256" key="9">
    <source>
        <dbReference type="ARBA" id="ARBA00022840"/>
    </source>
</evidence>
<dbReference type="PRINTS" id="PR00119">
    <property type="entry name" value="CATATPASE"/>
</dbReference>
<sequence length="981" mass="108342">MIVKYFSTGQRPQRRWRTAFTAIRFLRTISHFANKVPKETSVSHFAIDISSNDHDTPYHVFSHLNDVARKTLINMVKEKSIELLNELGGVQRVATILGSNVKEGISDCENDLLHRRNVFGANTYPKPPRRTFLGFSLAALKGSTMIILLVCAVLSLGFSFEQQSESKHGYSRWYDDVSNIVAVFLVVALCAGANFWLSNESREVSYASDDIKVQVVRNGRHFLVSIFDIVVGDVVSLRIGDKIPANGLLLEGFCLQVEESNNGGELDNIISVDVSRNPFLLSGAKVIDGLGFMIVTSVGMDTLWGEIMSSANIDLEETPLQESLHKLTSCIGKAGLAVAMMIFMVLLFNNTQKSFSEMLRAMVGFLNSSMTVLNLAIPEGLPLAVTLTLAYSMKRMKDENVMARKLSSFETMASVTTICSNKTGTLTLNQMKVAELWIGEEAFGGGSLIEIEPGVSKLLKEGLALNNTCIVGEQNAGSTLEISGSPTEKAILEWGATCLGMDIKEIKQDCQVIDVKAFNSERKRSGILMRKANEKAIHTHWKGGAEIILPMCSYYYERNGTVKDMNGEERMELEAIIERMSAKGLRSIAFGHRKVVEQNDQVYEKLEQSGLTLLGIAGLENPCRLGVKEAINLCKEAKVNVKMITGDNVYTATAVAIECGILNGEEETAKVVVEGEQFRNYSVEERMKRIDRIRVMARSSPLDKLLMVQCLQRKGHVVAVTGNGSSDVPTLTKADVVFSMGIQGTVAAKENADIVMLDDSFTSIARLLSWGRCFLSNIHNFIQFQLTVNIAAFVFNFIAAVYCSEAPLTAAQVLWLNLLVDILGVFAFSTNQPTDDLMRNPPADKQELLISYSMWKNLLVQALYQAAILLTLQLKGSIIFRMTKNVKKTVIFNTFALCQVFNVFNARVSEKNKRLEGIVKNKVFLMAIGGVVFLQVMMVEALNKVANTEKLSLTQWCACIGVAALSWLVGWVCQLKSNACS</sequence>
<dbReference type="GO" id="GO:0005886">
    <property type="term" value="C:plasma membrane"/>
    <property type="evidence" value="ECO:0007669"/>
    <property type="project" value="TreeGrafter"/>
</dbReference>
<protein>
    <recommendedName>
        <fullName evidence="16">Calcium-transporting ATPase</fullName>
        <ecNumber evidence="16">7.2.2.10</ecNumber>
    </recommendedName>
</protein>
<evidence type="ECO:0000256" key="4">
    <source>
        <dbReference type="ARBA" id="ARBA00022568"/>
    </source>
</evidence>
<dbReference type="PANTHER" id="PTHR24093:SF509">
    <property type="entry name" value="CALCIUM-TRANSPORTING ATPASE"/>
    <property type="match status" value="1"/>
</dbReference>
<evidence type="ECO:0000313" key="21">
    <source>
        <dbReference type="Proteomes" id="UP001159364"/>
    </source>
</evidence>
<dbReference type="GO" id="GO:0046872">
    <property type="term" value="F:metal ion binding"/>
    <property type="evidence" value="ECO:0007669"/>
    <property type="project" value="UniProtKB-KW"/>
</dbReference>
<dbReference type="InterPro" id="IPR023299">
    <property type="entry name" value="ATPase_P-typ_cyto_dom_N"/>
</dbReference>
<evidence type="ECO:0000256" key="7">
    <source>
        <dbReference type="ARBA" id="ARBA00022741"/>
    </source>
</evidence>
<dbReference type="EC" id="7.2.2.10" evidence="16"/>
<dbReference type="Gene3D" id="3.40.50.1000">
    <property type="entry name" value="HAD superfamily/HAD-like"/>
    <property type="match status" value="1"/>
</dbReference>
<comment type="function">
    <text evidence="16">Catalyzes the hydrolysis of ATP coupled with the transport of calcium.</text>
</comment>
<evidence type="ECO:0000259" key="18">
    <source>
        <dbReference type="Pfam" id="PF00689"/>
    </source>
</evidence>
<dbReference type="AlphaFoldDB" id="A0AAV8T364"/>
<keyword evidence="3 16" id="KW-0813">Transport</keyword>
<dbReference type="InterPro" id="IPR004014">
    <property type="entry name" value="ATPase_P-typ_cation-transptr_N"/>
</dbReference>
<feature type="transmembrane region" description="Helical" evidence="16">
    <location>
        <begin position="923"/>
        <end position="941"/>
    </location>
</feature>
<keyword evidence="21" id="KW-1185">Reference proteome</keyword>
<keyword evidence="8 16" id="KW-0106">Calcium</keyword>
<comment type="subcellular location">
    <subcellularLocation>
        <location evidence="1 16">Membrane</location>
        <topology evidence="1 16">Multi-pass membrane protein</topology>
    </subcellularLocation>
</comment>
<keyword evidence="5 16" id="KW-0812">Transmembrane</keyword>
<keyword evidence="7 16" id="KW-0547">Nucleotide-binding</keyword>
<dbReference type="InterPro" id="IPR059000">
    <property type="entry name" value="ATPase_P-type_domA"/>
</dbReference>
<feature type="transmembrane region" description="Helical" evidence="16">
    <location>
        <begin position="330"/>
        <end position="348"/>
    </location>
</feature>
<dbReference type="EMBL" id="JAIWQS010000007">
    <property type="protein sequence ID" value="KAJ8760700.1"/>
    <property type="molecule type" value="Genomic_DNA"/>
</dbReference>
<feature type="domain" description="Cation-transporting P-type ATPase N-terminal" evidence="19">
    <location>
        <begin position="87"/>
        <end position="155"/>
    </location>
</feature>
<evidence type="ECO:0000256" key="14">
    <source>
        <dbReference type="ARBA" id="ARBA00023136"/>
    </source>
</evidence>
<dbReference type="Gene3D" id="2.70.150.10">
    <property type="entry name" value="Calcium-transporting ATPase, cytoplasmic transduction domain A"/>
    <property type="match status" value="1"/>
</dbReference>
<dbReference type="Pfam" id="PF00122">
    <property type="entry name" value="E1-E2_ATPase"/>
    <property type="match status" value="1"/>
</dbReference>
<feature type="transmembrane region" description="Helical" evidence="16">
    <location>
        <begin position="849"/>
        <end position="872"/>
    </location>
</feature>
<gene>
    <name evidence="20" type="ORF">K2173_017734</name>
</gene>
<dbReference type="GO" id="GO:0005524">
    <property type="term" value="F:ATP binding"/>
    <property type="evidence" value="ECO:0007669"/>
    <property type="project" value="UniProtKB-KW"/>
</dbReference>
<dbReference type="GO" id="GO:0005516">
    <property type="term" value="F:calmodulin binding"/>
    <property type="evidence" value="ECO:0007669"/>
    <property type="project" value="UniProtKB-KW"/>
</dbReference>
<reference evidence="20 21" key="1">
    <citation type="submission" date="2021-09" db="EMBL/GenBank/DDBJ databases">
        <title>Genomic insights and catalytic innovation underlie evolution of tropane alkaloids biosynthesis.</title>
        <authorList>
            <person name="Wang Y.-J."/>
            <person name="Tian T."/>
            <person name="Huang J.-P."/>
            <person name="Huang S.-X."/>
        </authorList>
    </citation>
    <scope>NUCLEOTIDE SEQUENCE [LARGE SCALE GENOMIC DNA]</scope>
    <source>
        <strain evidence="20">KIB-2018</strain>
        <tissue evidence="20">Leaf</tissue>
    </source>
</reference>
<dbReference type="Gene3D" id="1.20.1110.10">
    <property type="entry name" value="Calcium-transporting ATPase, transmembrane domain"/>
    <property type="match status" value="1"/>
</dbReference>
<feature type="domain" description="Cation-transporting P-type ATPase C-terminal" evidence="18">
    <location>
        <begin position="806"/>
        <end position="972"/>
    </location>
</feature>
<comment type="caution">
    <text evidence="16">Lacks conserved residue(s) required for the propagation of feature annotation.</text>
</comment>
<evidence type="ECO:0000256" key="10">
    <source>
        <dbReference type="ARBA" id="ARBA00022842"/>
    </source>
</evidence>
<keyword evidence="10" id="KW-0460">Magnesium</keyword>
<evidence type="ECO:0000313" key="20">
    <source>
        <dbReference type="EMBL" id="KAJ8760700.1"/>
    </source>
</evidence>
<evidence type="ECO:0000256" key="2">
    <source>
        <dbReference type="ARBA" id="ARBA00006124"/>
    </source>
</evidence>
<keyword evidence="14 16" id="KW-0472">Membrane</keyword>
<dbReference type="Pfam" id="PF13246">
    <property type="entry name" value="Cation_ATPase"/>
    <property type="match status" value="1"/>
</dbReference>
<dbReference type="InterPro" id="IPR006408">
    <property type="entry name" value="P-type_ATPase_IIB"/>
</dbReference>
<feature type="transmembrane region" description="Helical" evidence="16">
    <location>
        <begin position="953"/>
        <end position="973"/>
    </location>
</feature>
<evidence type="ECO:0000256" key="12">
    <source>
        <dbReference type="ARBA" id="ARBA00022989"/>
    </source>
</evidence>
<keyword evidence="12 16" id="KW-1133">Transmembrane helix</keyword>
<keyword evidence="11" id="KW-0112">Calmodulin-binding</keyword>
<evidence type="ECO:0000256" key="16">
    <source>
        <dbReference type="RuleBase" id="RU361146"/>
    </source>
</evidence>
<evidence type="ECO:0000256" key="5">
    <source>
        <dbReference type="ARBA" id="ARBA00022692"/>
    </source>
</evidence>
<feature type="transmembrane region" description="Helical" evidence="16">
    <location>
        <begin position="177"/>
        <end position="197"/>
    </location>
</feature>
<dbReference type="Pfam" id="PF00690">
    <property type="entry name" value="Cation_ATPase_N"/>
    <property type="match status" value="1"/>
</dbReference>
<evidence type="ECO:0000256" key="3">
    <source>
        <dbReference type="ARBA" id="ARBA00022448"/>
    </source>
</evidence>
<keyword evidence="9 16" id="KW-0067">ATP-binding</keyword>
<organism evidence="20 21">
    <name type="scientific">Erythroxylum novogranatense</name>
    <dbReference type="NCBI Taxonomy" id="1862640"/>
    <lineage>
        <taxon>Eukaryota</taxon>
        <taxon>Viridiplantae</taxon>
        <taxon>Streptophyta</taxon>
        <taxon>Embryophyta</taxon>
        <taxon>Tracheophyta</taxon>
        <taxon>Spermatophyta</taxon>
        <taxon>Magnoliopsida</taxon>
        <taxon>eudicotyledons</taxon>
        <taxon>Gunneridae</taxon>
        <taxon>Pentapetalae</taxon>
        <taxon>rosids</taxon>
        <taxon>fabids</taxon>
        <taxon>Malpighiales</taxon>
        <taxon>Erythroxylaceae</taxon>
        <taxon>Erythroxylum</taxon>
    </lineage>
</organism>
<dbReference type="NCBIfam" id="TIGR01517">
    <property type="entry name" value="ATPase-IIB_Ca"/>
    <property type="match status" value="1"/>
</dbReference>
<comment type="caution">
    <text evidence="20">The sequence shown here is derived from an EMBL/GenBank/DDBJ whole genome shotgun (WGS) entry which is preliminary data.</text>
</comment>
<keyword evidence="13 16" id="KW-0406">Ion transport</keyword>
<comment type="similarity">
    <text evidence="2 16">Belongs to the cation transport ATPase (P-type) (TC 3.A.3) family. Type IIB subfamily.</text>
</comment>
<proteinExistence type="inferred from homology"/>
<name>A0AAV8T364_9ROSI</name>
<dbReference type="GO" id="GO:0016887">
    <property type="term" value="F:ATP hydrolysis activity"/>
    <property type="evidence" value="ECO:0007669"/>
    <property type="project" value="InterPro"/>
</dbReference>
<dbReference type="PRINTS" id="PR00120">
    <property type="entry name" value="HATPASE"/>
</dbReference>
<dbReference type="PANTHER" id="PTHR24093">
    <property type="entry name" value="CATION TRANSPORTING ATPASE"/>
    <property type="match status" value="1"/>
</dbReference>
<evidence type="ECO:0000256" key="15">
    <source>
        <dbReference type="ARBA" id="ARBA00048694"/>
    </source>
</evidence>
<dbReference type="InterPro" id="IPR023298">
    <property type="entry name" value="ATPase_P-typ_TM_dom_sf"/>
</dbReference>
<dbReference type="InterPro" id="IPR001757">
    <property type="entry name" value="P_typ_ATPase"/>
</dbReference>
<evidence type="ECO:0000256" key="1">
    <source>
        <dbReference type="ARBA" id="ARBA00004141"/>
    </source>
</evidence>
<evidence type="ECO:0000256" key="11">
    <source>
        <dbReference type="ARBA" id="ARBA00022860"/>
    </source>
</evidence>
<feature type="transmembrane region" description="Helical" evidence="16">
    <location>
        <begin position="782"/>
        <end position="803"/>
    </location>
</feature>
<evidence type="ECO:0000256" key="6">
    <source>
        <dbReference type="ARBA" id="ARBA00022723"/>
    </source>
</evidence>
<dbReference type="GO" id="GO:0005388">
    <property type="term" value="F:P-type calcium transporter activity"/>
    <property type="evidence" value="ECO:0007669"/>
    <property type="project" value="UniProtKB-EC"/>
</dbReference>
<dbReference type="SUPFAM" id="SSF56784">
    <property type="entry name" value="HAD-like"/>
    <property type="match status" value="1"/>
</dbReference>
<dbReference type="InterPro" id="IPR036412">
    <property type="entry name" value="HAD-like_sf"/>
</dbReference>
<dbReference type="SUPFAM" id="SSF81665">
    <property type="entry name" value="Calcium ATPase, transmembrane domain M"/>
    <property type="match status" value="1"/>
</dbReference>
<dbReference type="SUPFAM" id="SSF81660">
    <property type="entry name" value="Metal cation-transporting ATPase, ATP-binding domain N"/>
    <property type="match status" value="1"/>
</dbReference>
<dbReference type="InterPro" id="IPR006068">
    <property type="entry name" value="ATPase_P-typ_cation-transptr_C"/>
</dbReference>
<dbReference type="InterPro" id="IPR008250">
    <property type="entry name" value="ATPase_P-typ_transduc_dom_A_sf"/>
</dbReference>
<keyword evidence="6" id="KW-0479">Metal-binding</keyword>
<dbReference type="Pfam" id="PF00689">
    <property type="entry name" value="Cation_ATPase_C"/>
    <property type="match status" value="1"/>
</dbReference>
<dbReference type="NCBIfam" id="TIGR01494">
    <property type="entry name" value="ATPase_P-type"/>
    <property type="match status" value="2"/>
</dbReference>
<feature type="domain" description="P-type ATPase A" evidence="17">
    <location>
        <begin position="211"/>
        <end position="311"/>
    </location>
</feature>
<dbReference type="Proteomes" id="UP001159364">
    <property type="component" value="Linkage Group LG07"/>
</dbReference>